<proteinExistence type="predicted"/>
<protein>
    <submittedName>
        <fullName evidence="2">Uncharacterized protein</fullName>
    </submittedName>
</protein>
<accession>A0ABR0QAG1</accession>
<dbReference type="Proteomes" id="UP001358586">
    <property type="component" value="Chromosome 4"/>
</dbReference>
<dbReference type="EMBL" id="JARKNE010000004">
    <property type="protein sequence ID" value="KAK5836246.1"/>
    <property type="molecule type" value="Genomic_DNA"/>
</dbReference>
<name>A0ABR0QAG1_GOSAR</name>
<evidence type="ECO:0000256" key="1">
    <source>
        <dbReference type="SAM" id="MobiDB-lite"/>
    </source>
</evidence>
<feature type="region of interest" description="Disordered" evidence="1">
    <location>
        <begin position="124"/>
        <end position="164"/>
    </location>
</feature>
<comment type="caution">
    <text evidence="2">The sequence shown here is derived from an EMBL/GenBank/DDBJ whole genome shotgun (WGS) entry which is preliminary data.</text>
</comment>
<organism evidence="2 3">
    <name type="scientific">Gossypium arboreum</name>
    <name type="common">Tree cotton</name>
    <name type="synonym">Gossypium nanking</name>
    <dbReference type="NCBI Taxonomy" id="29729"/>
    <lineage>
        <taxon>Eukaryota</taxon>
        <taxon>Viridiplantae</taxon>
        <taxon>Streptophyta</taxon>
        <taxon>Embryophyta</taxon>
        <taxon>Tracheophyta</taxon>
        <taxon>Spermatophyta</taxon>
        <taxon>Magnoliopsida</taxon>
        <taxon>eudicotyledons</taxon>
        <taxon>Gunneridae</taxon>
        <taxon>Pentapetalae</taxon>
        <taxon>rosids</taxon>
        <taxon>malvids</taxon>
        <taxon>Malvales</taxon>
        <taxon>Malvaceae</taxon>
        <taxon>Malvoideae</taxon>
        <taxon>Gossypium</taxon>
    </lineage>
</organism>
<sequence>MHFSTPLTIGSLQNVSVDDMKERISAKIVGRCGRRISRLFYKFLVSTNPIKFTEIELVDDDDVDTMVTLYCCDRSWRWTVCGIDIDLNAPPAYDNLNLGPRLQIHLVVIEADADGDDVYDNNGSSYHEVEDFSDPNQDVVPNDIDDEDADKDGNVNKSLVRNLN</sequence>
<reference evidence="2 3" key="1">
    <citation type="submission" date="2023-03" db="EMBL/GenBank/DDBJ databases">
        <title>WGS of Gossypium arboreum.</title>
        <authorList>
            <person name="Yu D."/>
        </authorList>
    </citation>
    <scope>NUCLEOTIDE SEQUENCE [LARGE SCALE GENOMIC DNA]</scope>
    <source>
        <tissue evidence="2">Leaf</tissue>
    </source>
</reference>
<evidence type="ECO:0000313" key="3">
    <source>
        <dbReference type="Proteomes" id="UP001358586"/>
    </source>
</evidence>
<feature type="compositionally biased region" description="Polar residues" evidence="1">
    <location>
        <begin position="155"/>
        <end position="164"/>
    </location>
</feature>
<keyword evidence="3" id="KW-1185">Reference proteome</keyword>
<gene>
    <name evidence="2" type="ORF">PVK06_012020</name>
</gene>
<evidence type="ECO:0000313" key="2">
    <source>
        <dbReference type="EMBL" id="KAK5836246.1"/>
    </source>
</evidence>